<reference evidence="10 11" key="1">
    <citation type="submission" date="2022-11" db="UniProtKB">
        <authorList>
            <consortium name="WormBaseParasite"/>
        </authorList>
    </citation>
    <scope>IDENTIFICATION</scope>
</reference>
<dbReference type="PROSITE" id="PS51194">
    <property type="entry name" value="HELICASE_CTER"/>
    <property type="match status" value="1"/>
</dbReference>
<keyword evidence="4 6" id="KW-0347">Helicase</keyword>
<keyword evidence="9" id="KW-1185">Reference proteome</keyword>
<dbReference type="InterPro" id="IPR011545">
    <property type="entry name" value="DEAD/DEAH_box_helicase_dom"/>
</dbReference>
<keyword evidence="5 6" id="KW-0067">ATP-binding</keyword>
<dbReference type="InterPro" id="IPR001650">
    <property type="entry name" value="Helicase_C-like"/>
</dbReference>
<proteinExistence type="inferred from homology"/>
<sequence>MCKTKRGWSVRRDGGASSSTFLFTYLPPVKKRATKMSLNLADAELLDELGLLGVETARAAGIASQSTGVVPFRVTFGKPLERPPSEGDENETENFFNVQEDNAPPKRVPMMVLKSNIQREKVRQHKFKPPERTHEELFREKARTGPATENLYDNEELIDVRSGDGTALIMRDFVGFVPALGKNIVDKGIERPTLIQKCVMPIILTKPEFDLLARAETGSGKTGSFLFPIIHLLESDRIKSLAEQTTTFFAPETIIVSPTRELAQQLGDTAKTYTRGTSLRVVITYGEIPVPDTLADMAVGCNLLISTIGRLMQFVNEKKLKLNRLRFLVLDEADKLIFDSIFYKSVLKLRDLMNSHYQLQQKHQTAVDKCSVPPPRILMFSATYGDSESNVAEVLRPGFFRVSVGTNDQLVFASTVKQKLIEVESRQQKVEVLFNLLVQLHSGTISGSAEGVTWRRLKTKMLSLKRYRAIPINGDRSQKQRQNALDEFEHGDSDVLVSTNVAARGLNLAGGNKLIVVNFELPRLVEDYVHRIGRTGRAGNIGRALSFIDLGSLAEVQFRDKLVESIVRLNKSPPEIIRASI</sequence>
<evidence type="ECO:0000313" key="10">
    <source>
        <dbReference type="WBParaSite" id="Gr19_v10_g10950.t1"/>
    </source>
</evidence>
<evidence type="ECO:0000256" key="4">
    <source>
        <dbReference type="ARBA" id="ARBA00022806"/>
    </source>
</evidence>
<protein>
    <recommendedName>
        <fullName evidence="1">RNA helicase</fullName>
        <ecNumber evidence="1">3.6.4.13</ecNumber>
    </recommendedName>
</protein>
<dbReference type="CDD" id="cd18787">
    <property type="entry name" value="SF2_C_DEAD"/>
    <property type="match status" value="1"/>
</dbReference>
<evidence type="ECO:0000259" key="8">
    <source>
        <dbReference type="PROSITE" id="PS51194"/>
    </source>
</evidence>
<evidence type="ECO:0000256" key="3">
    <source>
        <dbReference type="ARBA" id="ARBA00022801"/>
    </source>
</evidence>
<feature type="domain" description="Helicase C-terminal" evidence="8">
    <location>
        <begin position="415"/>
        <end position="581"/>
    </location>
</feature>
<dbReference type="GO" id="GO:0016787">
    <property type="term" value="F:hydrolase activity"/>
    <property type="evidence" value="ECO:0007669"/>
    <property type="project" value="UniProtKB-KW"/>
</dbReference>
<dbReference type="Pfam" id="PF00271">
    <property type="entry name" value="Helicase_C"/>
    <property type="match status" value="1"/>
</dbReference>
<keyword evidence="3 6" id="KW-0378">Hydrolase</keyword>
<evidence type="ECO:0000256" key="5">
    <source>
        <dbReference type="ARBA" id="ARBA00022840"/>
    </source>
</evidence>
<dbReference type="PANTHER" id="PTHR47958">
    <property type="entry name" value="ATP-DEPENDENT RNA HELICASE DBP3"/>
    <property type="match status" value="1"/>
</dbReference>
<dbReference type="InterPro" id="IPR027417">
    <property type="entry name" value="P-loop_NTPase"/>
</dbReference>
<dbReference type="InterPro" id="IPR014001">
    <property type="entry name" value="Helicase_ATP-bd"/>
</dbReference>
<comment type="similarity">
    <text evidence="6">Belongs to the DEAD box helicase family.</text>
</comment>
<dbReference type="PROSITE" id="PS51192">
    <property type="entry name" value="HELICASE_ATP_BIND_1"/>
    <property type="match status" value="1"/>
</dbReference>
<accession>A0A914I333</accession>
<evidence type="ECO:0000256" key="2">
    <source>
        <dbReference type="ARBA" id="ARBA00022741"/>
    </source>
</evidence>
<dbReference type="AlphaFoldDB" id="A0A914I333"/>
<evidence type="ECO:0000256" key="6">
    <source>
        <dbReference type="RuleBase" id="RU000492"/>
    </source>
</evidence>
<evidence type="ECO:0000313" key="9">
    <source>
        <dbReference type="Proteomes" id="UP000887572"/>
    </source>
</evidence>
<dbReference type="SMART" id="SM00490">
    <property type="entry name" value="HELICc"/>
    <property type="match status" value="1"/>
</dbReference>
<dbReference type="SUPFAM" id="SSF52540">
    <property type="entry name" value="P-loop containing nucleoside triphosphate hydrolases"/>
    <property type="match status" value="1"/>
</dbReference>
<dbReference type="GO" id="GO:0003676">
    <property type="term" value="F:nucleic acid binding"/>
    <property type="evidence" value="ECO:0007669"/>
    <property type="project" value="InterPro"/>
</dbReference>
<evidence type="ECO:0000259" key="7">
    <source>
        <dbReference type="PROSITE" id="PS51192"/>
    </source>
</evidence>
<dbReference type="WBParaSite" id="Gr19_v10_g6868.t1">
    <property type="protein sequence ID" value="Gr19_v10_g6868.t1"/>
    <property type="gene ID" value="Gr19_v10_g6868"/>
</dbReference>
<dbReference type="GO" id="GO:0005524">
    <property type="term" value="F:ATP binding"/>
    <property type="evidence" value="ECO:0007669"/>
    <property type="project" value="UniProtKB-KW"/>
</dbReference>
<feature type="domain" description="Helicase ATP-binding" evidence="7">
    <location>
        <begin position="202"/>
        <end position="402"/>
    </location>
</feature>
<dbReference type="PROSITE" id="PS00039">
    <property type="entry name" value="DEAD_ATP_HELICASE"/>
    <property type="match status" value="1"/>
</dbReference>
<organism evidence="9 11">
    <name type="scientific">Globodera rostochiensis</name>
    <name type="common">Golden nematode worm</name>
    <name type="synonym">Heterodera rostochiensis</name>
    <dbReference type="NCBI Taxonomy" id="31243"/>
    <lineage>
        <taxon>Eukaryota</taxon>
        <taxon>Metazoa</taxon>
        <taxon>Ecdysozoa</taxon>
        <taxon>Nematoda</taxon>
        <taxon>Chromadorea</taxon>
        <taxon>Rhabditida</taxon>
        <taxon>Tylenchina</taxon>
        <taxon>Tylenchomorpha</taxon>
        <taxon>Tylenchoidea</taxon>
        <taxon>Heteroderidae</taxon>
        <taxon>Heteroderinae</taxon>
        <taxon>Globodera</taxon>
    </lineage>
</organism>
<evidence type="ECO:0000256" key="1">
    <source>
        <dbReference type="ARBA" id="ARBA00012552"/>
    </source>
</evidence>
<dbReference type="InterPro" id="IPR000629">
    <property type="entry name" value="RNA-helicase_DEAD-box_CS"/>
</dbReference>
<dbReference type="GO" id="GO:0043186">
    <property type="term" value="C:P granule"/>
    <property type="evidence" value="ECO:0007669"/>
    <property type="project" value="UniProtKB-ARBA"/>
</dbReference>
<dbReference type="Gene3D" id="3.40.50.300">
    <property type="entry name" value="P-loop containing nucleotide triphosphate hydrolases"/>
    <property type="match status" value="2"/>
</dbReference>
<keyword evidence="2 6" id="KW-0547">Nucleotide-binding</keyword>
<dbReference type="SMART" id="SM00487">
    <property type="entry name" value="DEXDc"/>
    <property type="match status" value="1"/>
</dbReference>
<dbReference type="Proteomes" id="UP000887572">
    <property type="component" value="Unplaced"/>
</dbReference>
<name>A0A914I333_GLORO</name>
<dbReference type="WBParaSite" id="Gr19_v10_g10950.t1">
    <property type="protein sequence ID" value="Gr19_v10_g10950.t1"/>
    <property type="gene ID" value="Gr19_v10_g10950"/>
</dbReference>
<dbReference type="GO" id="GO:0003724">
    <property type="term" value="F:RNA helicase activity"/>
    <property type="evidence" value="ECO:0007669"/>
    <property type="project" value="UniProtKB-EC"/>
</dbReference>
<evidence type="ECO:0000313" key="11">
    <source>
        <dbReference type="WBParaSite" id="Gr19_v10_g6868.t1"/>
    </source>
</evidence>
<dbReference type="EC" id="3.6.4.13" evidence="1"/>
<dbReference type="Pfam" id="PF00270">
    <property type="entry name" value="DEAD"/>
    <property type="match status" value="1"/>
</dbReference>